<organism evidence="7 8">
    <name type="scientific">Secundilactobacillus angelensis</name>
    <dbReference type="NCBI Taxonomy" id="2722706"/>
    <lineage>
        <taxon>Bacteria</taxon>
        <taxon>Bacillati</taxon>
        <taxon>Bacillota</taxon>
        <taxon>Bacilli</taxon>
        <taxon>Lactobacillales</taxon>
        <taxon>Lactobacillaceae</taxon>
        <taxon>Secundilactobacillus</taxon>
    </lineage>
</organism>
<sequence>MVGKNNNIRTIKSNLKEHYKAYKAGSRWVYASLASLALGAGLLLGSSTTTYADTTANDTQEPNETVSNNSAATAQTTSSVTLKSGDNTQTAADATATSGSVNGTSDSNDSSSAATNATYSASSTAEKAVKQATQNTPATTSESEAATSDTAAQQATATQAKTSKTLVNPTEDQLNAAKATADAAYAATQEPQEIDAVDPASVAPLTISSTAVGYGSNAQSPLTLTLQINAKAGDVYKINIPADDATYKFDTAVPLASAAGTTTTDNNSDGSHTITDIFTTNSTTTQPIKIDLNDNYTYQLSPMADAGKTITKTITYSVNGVDQTPITFTQTIQPTANLSTVSLLYPNSHTVTEILPNQNYVFGVSVNEADGVKDDGGTTARVNSAVNYGGAEINIPVPTGFVLDANSTNEINGIGDGTTITQPGGKGTNIVINVPAGKGNQARDAAPEYKLVGAFDVSQTATDQTLTANGNVTFSQVINADGTKLTDSADPWSVTILPANADATQGTNVVLTSMGNSSLASDKLEFEQDSSDDPQYLNSFGFKFDSAAEAQNAKLTMTIPSGLDVTSIKTPVQGISSTSYLPDTSSWTFTFTLADGTTQTGTVNAGEEAKVTGNSAIRTAVFTPNKLAPGSYADDLGTSNSFLLAGQLSTTYDDGTAVKNGDQLTSSVDMTYDAKGTSQEATKSSATQTIVDNIAIAQGTLVKRSSAPGNQSAGTLETRYNDGKGQTTNKIYEPTFYFVIPKVTTVSSINSLWWTNDPLANPSTTDPTGKLLTQATGAKVSEFTADNGQTVVKIDYAGTGTTVDLSNTTGYWGAVTFANDADALPGKYPYYMYVVSPTTKLLNSTTPTDLSFVENNTNAYLLDGENNETGQGDWTIETASSFFNTSVAKGNQNVDAVQKATSDKNGDSTLTFYDNVVYTSLEDVAADHNASVAINLPTAGTDKSQYTFKLTGAIDMPTNYTTPSGDGTAINSTVLYSTQPQTVNTTATAPDTTGYVTKDQVTDWSTIRSIIIQINGLKANTSTGRIAISGTTDNFKDQGGKTAYLQTIFYGDGAPASVSQNDENIQNEASITITGTSTIKARYHYVDADGNDQYVNLTDLSKTLNDGVDTFTNDYPTQLSDFSADDQALIPAGYKLETDASGKVTPTIVDGSTDGQAVFGQVSQNSFDGDFVQYDLVGDAKTQVEYIDDDGNGAIVGTPQVISGTPGGSTDWSMDQVPTGYTLAKNQVTSGTYTFKASGNMPVQIHLKHIIDESTATTTRTITYSGAGDKTPEAKSEPVTWTVGTDEVTGITTYTPSGDYDAVPTPSIAGYTADKSSVAAVINAATTTKPVDVTVEVTYSADDADLTVNYVDTDNDNQVVETDTVTGKTDDTGDYTVTVPTNYVLAPGQDSTVSYQLEPGDGDNLTIKLKHAHSTTLPDGFTGTTTRTITYTGAGTNTPADKAEPVTWTTDTDEVTGVTTYTPSGNYEAVPTPSIAGYTADKDSVPAATNAATTTKPTDSTETVTYTADAAGLTVTYEDVDNGNAVVGTPETINGTTDETGTYTATAPAHYEFANADQPTSIAYTITPDDTDNIVIPVKHAHSTTLPDGFTGTTTRTITYTGAGTNTPADKTEPVTWTTDTDEVTGITIYTPSGDYDAVPTPSITGYTADKESVPAGTNTATTTKPVDVTVEVTYTADNADLTVNYVDTDNDNQVVETDTVTGKTDDTGDYTVTVPTNYVLAPGQDSTVSYQLEPGDGDNLTIKLMHAHSTTLPKGFDGTTTRTITYTGAGSKTPADKTEPVTWTTDTDEVTGVTTYTPSGNYDAVPTPSIAGYTADRDSVPAATNAVTTTLPTDSTETVTYTPQAQSTTVEFVDDDDNGAIVGTPTTLNGVTDGTANWNTTGKPTSYALAPDQSASGTYTFKADNNTPVVIHLVHKLDYSQTTSTRTIHYVVDDPSYTGQVPAPIVQTITWNVTTDEVTGESVATPQGAYYEQTSPNLPGYIANPAKVGQQAVGSVVARDVPMYNEDVVVTYTPQPSQPTGPIDGGGGVPDNQPEGNSDGNPTETPENDKTPGQTVTNTTTPGQATSGTDSNGGNGSSTGSNTGSAGSVKTSAASATSSTTTAGSQNGSISNGNSNTSATNQQKLPQTNEQSQSTVGLGLLGLLTSMLGLAGLKRRKRDDE</sequence>
<dbReference type="InterPro" id="IPR041558">
    <property type="entry name" value="MucBP_2"/>
</dbReference>
<comment type="caution">
    <text evidence="7">The sequence shown here is derived from an EMBL/GenBank/DDBJ whole genome shotgun (WGS) entry which is preliminary data.</text>
</comment>
<accession>A0ABX1KVA2</accession>
<keyword evidence="3" id="KW-0732">Signal</keyword>
<dbReference type="Pfam" id="PF19258">
    <property type="entry name" value="KxYKxGKxW_sig"/>
    <property type="match status" value="1"/>
</dbReference>
<feature type="compositionally biased region" description="Polar residues" evidence="5">
    <location>
        <begin position="2035"/>
        <end position="2046"/>
    </location>
</feature>
<evidence type="ECO:0000313" key="8">
    <source>
        <dbReference type="Proteomes" id="UP000763447"/>
    </source>
</evidence>
<protein>
    <submittedName>
        <fullName evidence="7">KxYKxGKxW signal peptide domain-containing protein</fullName>
    </submittedName>
</protein>
<evidence type="ECO:0000259" key="6">
    <source>
        <dbReference type="PROSITE" id="PS50847"/>
    </source>
</evidence>
<dbReference type="Pfam" id="PF17965">
    <property type="entry name" value="MucBP_2"/>
    <property type="match status" value="2"/>
</dbReference>
<dbReference type="NCBIfam" id="TIGR01167">
    <property type="entry name" value="LPXTG_anchor"/>
    <property type="match status" value="1"/>
</dbReference>
<evidence type="ECO:0000256" key="1">
    <source>
        <dbReference type="ARBA" id="ARBA00022512"/>
    </source>
</evidence>
<reference evidence="7 8" key="1">
    <citation type="submission" date="2020-04" db="EMBL/GenBank/DDBJ databases">
        <title>A novel species of genus Lactobacillus that was isolated from fermented food Zha-chili.</title>
        <authorList>
            <person name="Zhang Z."/>
        </authorList>
    </citation>
    <scope>NUCLEOTIDE SEQUENCE [LARGE SCALE GENOMIC DNA]</scope>
    <source>
        <strain evidence="8">HBUAS51383</strain>
    </source>
</reference>
<dbReference type="RefSeq" id="WP_168924458.1">
    <property type="nucleotide sequence ID" value="NZ_JAAXLJ010000003.1"/>
</dbReference>
<keyword evidence="2" id="KW-0964">Secreted</keyword>
<feature type="compositionally biased region" description="Low complexity" evidence="5">
    <location>
        <begin position="53"/>
        <end position="81"/>
    </location>
</feature>
<evidence type="ECO:0000256" key="5">
    <source>
        <dbReference type="SAM" id="MobiDB-lite"/>
    </source>
</evidence>
<feature type="region of interest" description="Disordered" evidence="5">
    <location>
        <begin position="2013"/>
        <end position="2134"/>
    </location>
</feature>
<gene>
    <name evidence="7" type="ORF">HC026_02800</name>
</gene>
<feature type="compositionally biased region" description="Low complexity" evidence="5">
    <location>
        <begin position="2079"/>
        <end position="2124"/>
    </location>
</feature>
<dbReference type="Gene3D" id="2.60.40.4300">
    <property type="match status" value="5"/>
</dbReference>
<dbReference type="InterPro" id="IPR041495">
    <property type="entry name" value="Mub_B2"/>
</dbReference>
<name>A0ABX1KVA2_9LACO</name>
<dbReference type="EMBL" id="JAAXLJ010000003">
    <property type="protein sequence ID" value="NLR17846.1"/>
    <property type="molecule type" value="Genomic_DNA"/>
</dbReference>
<evidence type="ECO:0000256" key="3">
    <source>
        <dbReference type="ARBA" id="ARBA00022729"/>
    </source>
</evidence>
<feature type="domain" description="Gram-positive cocci surface proteins LPxTG" evidence="6">
    <location>
        <begin position="2126"/>
        <end position="2162"/>
    </location>
</feature>
<feature type="compositionally biased region" description="Low complexity" evidence="5">
    <location>
        <begin position="88"/>
        <end position="125"/>
    </location>
</feature>
<evidence type="ECO:0000313" key="7">
    <source>
        <dbReference type="EMBL" id="NLR17846.1"/>
    </source>
</evidence>
<feature type="compositionally biased region" description="Low complexity" evidence="5">
    <location>
        <begin position="138"/>
        <end position="165"/>
    </location>
</feature>
<dbReference type="InterPro" id="IPR022263">
    <property type="entry name" value="KxYKxGKxW"/>
</dbReference>
<feature type="compositionally biased region" description="Polar residues" evidence="5">
    <location>
        <begin position="2125"/>
        <end position="2134"/>
    </location>
</feature>
<evidence type="ECO:0000256" key="4">
    <source>
        <dbReference type="ARBA" id="ARBA00023088"/>
    </source>
</evidence>
<keyword evidence="8" id="KW-1185">Reference proteome</keyword>
<feature type="compositionally biased region" description="Low complexity" evidence="5">
    <location>
        <begin position="2052"/>
        <end position="2071"/>
    </location>
</feature>
<dbReference type="Proteomes" id="UP000763447">
    <property type="component" value="Unassembled WGS sequence"/>
</dbReference>
<keyword evidence="1" id="KW-0134">Cell wall</keyword>
<evidence type="ECO:0000256" key="2">
    <source>
        <dbReference type="ARBA" id="ARBA00022525"/>
    </source>
</evidence>
<feature type="region of interest" description="Disordered" evidence="5">
    <location>
        <begin position="53"/>
        <end position="168"/>
    </location>
</feature>
<dbReference type="Gene3D" id="3.10.20.320">
    <property type="entry name" value="Putative peptidoglycan bound protein (lpxtg motif)"/>
    <property type="match status" value="5"/>
</dbReference>
<proteinExistence type="predicted"/>
<dbReference type="Pfam" id="PF17966">
    <property type="entry name" value="Muc_B2"/>
    <property type="match status" value="5"/>
</dbReference>
<keyword evidence="4" id="KW-0572">Peptidoglycan-anchor</keyword>
<dbReference type="NCBIfam" id="TIGR03715">
    <property type="entry name" value="KxYKxGKxW"/>
    <property type="match status" value="1"/>
</dbReference>
<dbReference type="PROSITE" id="PS50847">
    <property type="entry name" value="GRAM_POS_ANCHORING"/>
    <property type="match status" value="1"/>
</dbReference>
<dbReference type="InterPro" id="IPR019931">
    <property type="entry name" value="LPXTG_anchor"/>
</dbReference>